<comment type="similarity">
    <text evidence="6">Belongs to the transcriptional regulatory Rex family.</text>
</comment>
<dbReference type="HAMAP" id="MF_01131">
    <property type="entry name" value="Rex"/>
    <property type="match status" value="1"/>
</dbReference>
<protein>
    <recommendedName>
        <fullName evidence="6">Redox-sensing transcriptional repressor Rex</fullName>
    </recommendedName>
</protein>
<dbReference type="Pfam" id="PF02629">
    <property type="entry name" value="CoA_binding"/>
    <property type="match status" value="1"/>
</dbReference>
<accession>A0ABU0GLB0</accession>
<dbReference type="Pfam" id="PF06971">
    <property type="entry name" value="Put_DNA-bind_N"/>
    <property type="match status" value="1"/>
</dbReference>
<dbReference type="Gene3D" id="3.40.50.720">
    <property type="entry name" value="NAD(P)-binding Rossmann-like Domain"/>
    <property type="match status" value="1"/>
</dbReference>
<proteinExistence type="inferred from homology"/>
<comment type="caution">
    <text evidence="9">The sequence shown here is derived from an EMBL/GenBank/DDBJ whole genome shotgun (WGS) entry which is preliminary data.</text>
</comment>
<dbReference type="NCBIfam" id="NF003992">
    <property type="entry name" value="PRK05472.2-1"/>
    <property type="match status" value="1"/>
</dbReference>
<keyword evidence="1 6" id="KW-0963">Cytoplasm</keyword>
<dbReference type="InterPro" id="IPR036291">
    <property type="entry name" value="NAD(P)-bd_dom_sf"/>
</dbReference>
<keyword evidence="6" id="KW-0520">NAD</keyword>
<evidence type="ECO:0000256" key="4">
    <source>
        <dbReference type="ARBA" id="ARBA00023125"/>
    </source>
</evidence>
<dbReference type="Proteomes" id="UP001240250">
    <property type="component" value="Unassembled WGS sequence"/>
</dbReference>
<sequence length="244" mass="24770">MDARRTAARGGTGRGAVRGAGRDGGRVARRRGEGVPPATVARLPGYLRALDAAAAGGVVLTSSQELAHRAGVTPAQLRKDLSHLGSYGRRGVGYDVQHLREQVRVALGLADVRRVLLVGVGNLGHALANYAGIAERGFSLVALVDADPAVVGTTVAGLVVEPADDLAGLVARTGATIAVLTTPADVAQRVCDELVAAGVVGVLTFAPGTLRVPPHVDVRAVDVASELQILAFHDRARGAGGGAS</sequence>
<comment type="subcellular location">
    <subcellularLocation>
        <location evidence="6">Cytoplasm</location>
    </subcellularLocation>
</comment>
<name>A0ABU0GLB0_9CELL</name>
<evidence type="ECO:0000256" key="6">
    <source>
        <dbReference type="HAMAP-Rule" id="MF_01131"/>
    </source>
</evidence>
<keyword evidence="3 6" id="KW-0805">Transcription regulation</keyword>
<evidence type="ECO:0000256" key="5">
    <source>
        <dbReference type="ARBA" id="ARBA00023163"/>
    </source>
</evidence>
<dbReference type="NCBIfam" id="NF003995">
    <property type="entry name" value="PRK05472.2-4"/>
    <property type="match status" value="1"/>
</dbReference>
<evidence type="ECO:0000256" key="3">
    <source>
        <dbReference type="ARBA" id="ARBA00023015"/>
    </source>
</evidence>
<dbReference type="InterPro" id="IPR036388">
    <property type="entry name" value="WH-like_DNA-bd_sf"/>
</dbReference>
<reference evidence="9 10" key="1">
    <citation type="submission" date="2023-07" db="EMBL/GenBank/DDBJ databases">
        <title>Sequencing the genomes of 1000 actinobacteria strains.</title>
        <authorList>
            <person name="Klenk H.-P."/>
        </authorList>
    </citation>
    <scope>NUCLEOTIDE SEQUENCE [LARGE SCALE GENOMIC DNA]</scope>
    <source>
        <strain evidence="9 10">DSM 14785</strain>
    </source>
</reference>
<dbReference type="NCBIfam" id="NF003996">
    <property type="entry name" value="PRK05472.2-5"/>
    <property type="match status" value="1"/>
</dbReference>
<dbReference type="NCBIfam" id="NF003994">
    <property type="entry name" value="PRK05472.2-3"/>
    <property type="match status" value="1"/>
</dbReference>
<feature type="binding site" evidence="6">
    <location>
        <begin position="119"/>
        <end position="124"/>
    </location>
    <ligand>
        <name>NAD(+)</name>
        <dbReference type="ChEBI" id="CHEBI:57540"/>
    </ligand>
</feature>
<feature type="domain" description="CoA-binding" evidence="8">
    <location>
        <begin position="109"/>
        <end position="209"/>
    </location>
</feature>
<evidence type="ECO:0000313" key="10">
    <source>
        <dbReference type="Proteomes" id="UP001240250"/>
    </source>
</evidence>
<dbReference type="PANTHER" id="PTHR35786">
    <property type="entry name" value="REDOX-SENSING TRANSCRIPTIONAL REPRESSOR REX"/>
    <property type="match status" value="1"/>
</dbReference>
<dbReference type="InterPro" id="IPR022876">
    <property type="entry name" value="Tscrpt_rep_Rex"/>
</dbReference>
<dbReference type="InterPro" id="IPR003781">
    <property type="entry name" value="CoA-bd"/>
</dbReference>
<feature type="DNA-binding region" description="H-T-H motif" evidence="6">
    <location>
        <begin position="45"/>
        <end position="84"/>
    </location>
</feature>
<keyword evidence="2 6" id="KW-0678">Repressor</keyword>
<dbReference type="SUPFAM" id="SSF46785">
    <property type="entry name" value="Winged helix' DNA-binding domain"/>
    <property type="match status" value="1"/>
</dbReference>
<dbReference type="RefSeq" id="WP_082740262.1">
    <property type="nucleotide sequence ID" value="NZ_JAUSVM010000001.1"/>
</dbReference>
<dbReference type="InterPro" id="IPR009718">
    <property type="entry name" value="Rex_DNA-bd_C_dom"/>
</dbReference>
<dbReference type="Gene3D" id="1.10.10.10">
    <property type="entry name" value="Winged helix-like DNA-binding domain superfamily/Winged helix DNA-binding domain"/>
    <property type="match status" value="1"/>
</dbReference>
<keyword evidence="4 6" id="KW-0238">DNA-binding</keyword>
<gene>
    <name evidence="6" type="primary">rex</name>
    <name evidence="9" type="ORF">JO380_002518</name>
</gene>
<comment type="subunit">
    <text evidence="6">Homodimer.</text>
</comment>
<keyword evidence="5 6" id="KW-0804">Transcription</keyword>
<keyword evidence="10" id="KW-1185">Reference proteome</keyword>
<evidence type="ECO:0000259" key="8">
    <source>
        <dbReference type="SMART" id="SM00881"/>
    </source>
</evidence>
<evidence type="ECO:0000256" key="7">
    <source>
        <dbReference type="SAM" id="MobiDB-lite"/>
    </source>
</evidence>
<evidence type="ECO:0000256" key="2">
    <source>
        <dbReference type="ARBA" id="ARBA00022491"/>
    </source>
</evidence>
<comment type="function">
    <text evidence="6">Modulates transcription in response to changes in cellular NADH/NAD(+) redox state.</text>
</comment>
<feature type="region of interest" description="Disordered" evidence="7">
    <location>
        <begin position="1"/>
        <end position="36"/>
    </location>
</feature>
<evidence type="ECO:0000256" key="1">
    <source>
        <dbReference type="ARBA" id="ARBA00022490"/>
    </source>
</evidence>
<dbReference type="PANTHER" id="PTHR35786:SF1">
    <property type="entry name" value="REDOX-SENSING TRANSCRIPTIONAL REPRESSOR REX 1"/>
    <property type="match status" value="1"/>
</dbReference>
<evidence type="ECO:0000313" key="9">
    <source>
        <dbReference type="EMBL" id="MDQ0426137.1"/>
    </source>
</evidence>
<dbReference type="SMART" id="SM00881">
    <property type="entry name" value="CoA_binding"/>
    <property type="match status" value="1"/>
</dbReference>
<feature type="compositionally biased region" description="Basic and acidic residues" evidence="7">
    <location>
        <begin position="20"/>
        <end position="33"/>
    </location>
</feature>
<dbReference type="EMBL" id="JAUSVM010000001">
    <property type="protein sequence ID" value="MDQ0426137.1"/>
    <property type="molecule type" value="Genomic_DNA"/>
</dbReference>
<dbReference type="InterPro" id="IPR036390">
    <property type="entry name" value="WH_DNA-bd_sf"/>
</dbReference>
<organism evidence="9 10">
    <name type="scientific">Cellulomonas iranensis</name>
    <dbReference type="NCBI Taxonomy" id="76862"/>
    <lineage>
        <taxon>Bacteria</taxon>
        <taxon>Bacillati</taxon>
        <taxon>Actinomycetota</taxon>
        <taxon>Actinomycetes</taxon>
        <taxon>Micrococcales</taxon>
        <taxon>Cellulomonadaceae</taxon>
        <taxon>Cellulomonas</taxon>
    </lineage>
</organism>
<dbReference type="SUPFAM" id="SSF51735">
    <property type="entry name" value="NAD(P)-binding Rossmann-fold domains"/>
    <property type="match status" value="1"/>
</dbReference>